<keyword evidence="3" id="KW-1185">Reference proteome</keyword>
<proteinExistence type="predicted"/>
<dbReference type="AlphaFoldDB" id="A0A850NH44"/>
<accession>A0A850NH44</accession>
<keyword evidence="1" id="KW-0175">Coiled coil</keyword>
<evidence type="ECO:0000256" key="1">
    <source>
        <dbReference type="SAM" id="Coils"/>
    </source>
</evidence>
<organism evidence="2 3">
    <name type="scientific">Flagellimonas chongwuensis</name>
    <dbReference type="NCBI Taxonomy" id="2697365"/>
    <lineage>
        <taxon>Bacteria</taxon>
        <taxon>Pseudomonadati</taxon>
        <taxon>Bacteroidota</taxon>
        <taxon>Flavobacteriia</taxon>
        <taxon>Flavobacteriales</taxon>
        <taxon>Flavobacteriaceae</taxon>
        <taxon>Flagellimonas</taxon>
    </lineage>
</organism>
<dbReference type="EMBL" id="WYET01000004">
    <property type="protein sequence ID" value="NVN18240.1"/>
    <property type="molecule type" value="Genomic_DNA"/>
</dbReference>
<gene>
    <name evidence="2" type="ORF">GUA46_07795</name>
</gene>
<dbReference type="RefSeq" id="WP_176620017.1">
    <property type="nucleotide sequence ID" value="NZ_WYET01000004.1"/>
</dbReference>
<evidence type="ECO:0000313" key="3">
    <source>
        <dbReference type="Proteomes" id="UP000558089"/>
    </source>
</evidence>
<evidence type="ECO:0000313" key="2">
    <source>
        <dbReference type="EMBL" id="NVN18240.1"/>
    </source>
</evidence>
<dbReference type="Proteomes" id="UP000558089">
    <property type="component" value="Unassembled WGS sequence"/>
</dbReference>
<name>A0A850NH44_9FLAO</name>
<sequence length="68" mass="7795">MGRNGYTKADLEQIVGAQLENLNAMHDLLAIMKLQNELITNANKKLKDEIEDFKKKIKPYPTGHRKKS</sequence>
<feature type="coiled-coil region" evidence="1">
    <location>
        <begin position="29"/>
        <end position="56"/>
    </location>
</feature>
<reference evidence="2 3" key="1">
    <citation type="submission" date="2020-01" db="EMBL/GenBank/DDBJ databases">
        <title>Draft Genome Analysis of Muricauda sp. HICW Isolated from coastal seawater of PR China.</title>
        <authorList>
            <person name="Chen M.-X."/>
        </authorList>
    </citation>
    <scope>NUCLEOTIDE SEQUENCE [LARGE SCALE GENOMIC DNA]</scope>
    <source>
        <strain evidence="2 3">HICW</strain>
    </source>
</reference>
<comment type="caution">
    <text evidence="2">The sequence shown here is derived from an EMBL/GenBank/DDBJ whole genome shotgun (WGS) entry which is preliminary data.</text>
</comment>
<protein>
    <submittedName>
        <fullName evidence="2">Uncharacterized protein</fullName>
    </submittedName>
</protein>